<dbReference type="SUPFAM" id="SSF47616">
    <property type="entry name" value="GST C-terminal domain-like"/>
    <property type="match status" value="1"/>
</dbReference>
<evidence type="ECO:0000259" key="2">
    <source>
        <dbReference type="PROSITE" id="PS50404"/>
    </source>
</evidence>
<dbReference type="Gene3D" id="1.20.1050.10">
    <property type="match status" value="1"/>
</dbReference>
<comment type="similarity">
    <text evidence="1">Belongs to the GST superfamily.</text>
</comment>
<dbReference type="Gene3D" id="3.40.30.10">
    <property type="entry name" value="Glutaredoxin"/>
    <property type="match status" value="1"/>
</dbReference>
<feature type="domain" description="GST N-terminal" evidence="2">
    <location>
        <begin position="1"/>
        <end position="82"/>
    </location>
</feature>
<dbReference type="SUPFAM" id="SSF52833">
    <property type="entry name" value="Thioredoxin-like"/>
    <property type="match status" value="1"/>
</dbReference>
<sequence>MYTLYFAPTANGHKILIMLEALDVAYRIQRLDLALGDQHRADFARLTPHAKIPLLVDHAQALVLPESGAILQYLAETHSRFLPAVGTQRYAVLHWLAWQISSLGPMAGQHYHFLQLDAQAHHYARDRYLKQTAALFDTLENALQDQDFICHDYSIADMAIYPWLRIHAQLNVDIDDLPNITAYLQRLAAREEVISAYAKGAQA</sequence>
<dbReference type="EMBL" id="CP077074">
    <property type="protein sequence ID" value="QXH37806.1"/>
    <property type="molecule type" value="Genomic_DNA"/>
</dbReference>
<dbReference type="PANTHER" id="PTHR44051">
    <property type="entry name" value="GLUTATHIONE S-TRANSFERASE-RELATED"/>
    <property type="match status" value="1"/>
</dbReference>
<dbReference type="RefSeq" id="WP_124346842.1">
    <property type="nucleotide sequence ID" value="NZ_CP027706.1"/>
</dbReference>
<keyword evidence="5" id="KW-1185">Reference proteome</keyword>
<dbReference type="Proteomes" id="UP000693952">
    <property type="component" value="Chromosome"/>
</dbReference>
<gene>
    <name evidence="4" type="ORF">KSS89_16035</name>
</gene>
<dbReference type="PROSITE" id="PS50405">
    <property type="entry name" value="GST_CTER"/>
    <property type="match status" value="1"/>
</dbReference>
<dbReference type="PROSITE" id="PS50404">
    <property type="entry name" value="GST_NTER"/>
    <property type="match status" value="1"/>
</dbReference>
<evidence type="ECO:0000256" key="1">
    <source>
        <dbReference type="RuleBase" id="RU003494"/>
    </source>
</evidence>
<dbReference type="InterPro" id="IPR036249">
    <property type="entry name" value="Thioredoxin-like_sf"/>
</dbReference>
<dbReference type="InterPro" id="IPR004045">
    <property type="entry name" value="Glutathione_S-Trfase_N"/>
</dbReference>
<reference evidence="4" key="1">
    <citation type="submission" date="2021-06" db="EMBL/GenBank/DDBJ databases">
        <title>Updating the genus Pseudomonas: Description of 43 new species and partition of the Pseudomonas putida group.</title>
        <authorList>
            <person name="Girard L."/>
            <person name="Lood C."/>
            <person name="Vandamme P."/>
            <person name="Rokni-Zadeh H."/>
            <person name="van Noort V."/>
            <person name="Hofte M."/>
            <person name="Lavigne R."/>
            <person name="De Mot R."/>
        </authorList>
    </citation>
    <scope>NUCLEOTIDE SEQUENCE</scope>
    <source>
        <strain evidence="4">CMR12a</strain>
    </source>
</reference>
<dbReference type="InterPro" id="IPR040079">
    <property type="entry name" value="Glutathione_S-Trfase"/>
</dbReference>
<protein>
    <submittedName>
        <fullName evidence="4">Glutathione S-transferase N-terminal domain-containing protein</fullName>
    </submittedName>
</protein>
<dbReference type="SFLD" id="SFLDG01151">
    <property type="entry name" value="Main.2:_Nu-like"/>
    <property type="match status" value="1"/>
</dbReference>
<organism evidence="4 5">
    <name type="scientific">Pseudomonas sessilinigenes</name>
    <dbReference type="NCBI Taxonomy" id="658629"/>
    <lineage>
        <taxon>Bacteria</taxon>
        <taxon>Pseudomonadati</taxon>
        <taxon>Pseudomonadota</taxon>
        <taxon>Gammaproteobacteria</taxon>
        <taxon>Pseudomonadales</taxon>
        <taxon>Pseudomonadaceae</taxon>
        <taxon>Pseudomonas</taxon>
    </lineage>
</organism>
<dbReference type="InterPro" id="IPR036282">
    <property type="entry name" value="Glutathione-S-Trfase_C_sf"/>
</dbReference>
<dbReference type="PANTHER" id="PTHR44051:SF8">
    <property type="entry name" value="GLUTATHIONE S-TRANSFERASE GSTA"/>
    <property type="match status" value="1"/>
</dbReference>
<evidence type="ECO:0000313" key="4">
    <source>
        <dbReference type="EMBL" id="QXH37806.1"/>
    </source>
</evidence>
<evidence type="ECO:0000259" key="3">
    <source>
        <dbReference type="PROSITE" id="PS50405"/>
    </source>
</evidence>
<dbReference type="InterPro" id="IPR004046">
    <property type="entry name" value="GST_C"/>
</dbReference>
<dbReference type="SFLD" id="SFLDG00358">
    <property type="entry name" value="Main_(cytGST)"/>
    <property type="match status" value="1"/>
</dbReference>
<proteinExistence type="inferred from homology"/>
<evidence type="ECO:0000313" key="5">
    <source>
        <dbReference type="Proteomes" id="UP000693952"/>
    </source>
</evidence>
<dbReference type="Pfam" id="PF00043">
    <property type="entry name" value="GST_C"/>
    <property type="match status" value="1"/>
</dbReference>
<name>A0ABX8MFE3_9PSED</name>
<dbReference type="SFLD" id="SFLDS00019">
    <property type="entry name" value="Glutathione_Transferase_(cytos"/>
    <property type="match status" value="1"/>
</dbReference>
<accession>A0ABX8MFE3</accession>
<dbReference type="CDD" id="cd03048">
    <property type="entry name" value="GST_N_Ure2p_like"/>
    <property type="match status" value="1"/>
</dbReference>
<dbReference type="InterPro" id="IPR010987">
    <property type="entry name" value="Glutathione-S-Trfase_C-like"/>
</dbReference>
<dbReference type="Pfam" id="PF02798">
    <property type="entry name" value="GST_N"/>
    <property type="match status" value="1"/>
</dbReference>
<feature type="domain" description="GST C-terminal" evidence="3">
    <location>
        <begin position="85"/>
        <end position="203"/>
    </location>
</feature>